<feature type="region of interest" description="Disordered" evidence="1">
    <location>
        <begin position="136"/>
        <end position="170"/>
    </location>
</feature>
<feature type="chain" id="PRO_5042010716" evidence="2">
    <location>
        <begin position="21"/>
        <end position="399"/>
    </location>
</feature>
<keyword evidence="2" id="KW-0732">Signal</keyword>
<feature type="compositionally biased region" description="Gly residues" evidence="1">
    <location>
        <begin position="362"/>
        <end position="372"/>
    </location>
</feature>
<evidence type="ECO:0000313" key="4">
    <source>
        <dbReference type="Proteomes" id="UP001219525"/>
    </source>
</evidence>
<evidence type="ECO:0000256" key="2">
    <source>
        <dbReference type="SAM" id="SignalP"/>
    </source>
</evidence>
<dbReference type="AlphaFoldDB" id="A0AAD6VJE0"/>
<dbReference type="Gene3D" id="2.60.120.260">
    <property type="entry name" value="Galactose-binding domain-like"/>
    <property type="match status" value="1"/>
</dbReference>
<feature type="signal peptide" evidence="2">
    <location>
        <begin position="1"/>
        <end position="20"/>
    </location>
</feature>
<organism evidence="3 4">
    <name type="scientific">Mycena pura</name>
    <dbReference type="NCBI Taxonomy" id="153505"/>
    <lineage>
        <taxon>Eukaryota</taxon>
        <taxon>Fungi</taxon>
        <taxon>Dikarya</taxon>
        <taxon>Basidiomycota</taxon>
        <taxon>Agaricomycotina</taxon>
        <taxon>Agaricomycetes</taxon>
        <taxon>Agaricomycetidae</taxon>
        <taxon>Agaricales</taxon>
        <taxon>Marasmiineae</taxon>
        <taxon>Mycenaceae</taxon>
        <taxon>Mycena</taxon>
    </lineage>
</organism>
<reference evidence="3" key="1">
    <citation type="submission" date="2023-03" db="EMBL/GenBank/DDBJ databases">
        <title>Massive genome expansion in bonnet fungi (Mycena s.s.) driven by repeated elements and novel gene families across ecological guilds.</title>
        <authorList>
            <consortium name="Lawrence Berkeley National Laboratory"/>
            <person name="Harder C.B."/>
            <person name="Miyauchi S."/>
            <person name="Viragh M."/>
            <person name="Kuo A."/>
            <person name="Thoen E."/>
            <person name="Andreopoulos B."/>
            <person name="Lu D."/>
            <person name="Skrede I."/>
            <person name="Drula E."/>
            <person name="Henrissat B."/>
            <person name="Morin E."/>
            <person name="Kohler A."/>
            <person name="Barry K."/>
            <person name="LaButti K."/>
            <person name="Morin E."/>
            <person name="Salamov A."/>
            <person name="Lipzen A."/>
            <person name="Mereny Z."/>
            <person name="Hegedus B."/>
            <person name="Baldrian P."/>
            <person name="Stursova M."/>
            <person name="Weitz H."/>
            <person name="Taylor A."/>
            <person name="Grigoriev I.V."/>
            <person name="Nagy L.G."/>
            <person name="Martin F."/>
            <person name="Kauserud H."/>
        </authorList>
    </citation>
    <scope>NUCLEOTIDE SEQUENCE</scope>
    <source>
        <strain evidence="3">9144</strain>
    </source>
</reference>
<dbReference type="Proteomes" id="UP001219525">
    <property type="component" value="Unassembled WGS sequence"/>
</dbReference>
<proteinExistence type="predicted"/>
<evidence type="ECO:0000313" key="3">
    <source>
        <dbReference type="EMBL" id="KAJ7214555.1"/>
    </source>
</evidence>
<feature type="compositionally biased region" description="Low complexity" evidence="1">
    <location>
        <begin position="334"/>
        <end position="344"/>
    </location>
</feature>
<comment type="caution">
    <text evidence="3">The sequence shown here is derived from an EMBL/GenBank/DDBJ whole genome shotgun (WGS) entry which is preliminary data.</text>
</comment>
<dbReference type="EMBL" id="JARJCW010000019">
    <property type="protein sequence ID" value="KAJ7214555.1"/>
    <property type="molecule type" value="Genomic_DNA"/>
</dbReference>
<gene>
    <name evidence="3" type="ORF">GGX14DRAFT_563372</name>
</gene>
<sequence>MFSSRRRLLLLACLCAGARSIGLRSPPTARHGKLYARLVLPSWQSKSLIGGLLNTRQECDAGESDCGDGCCPSGLYCDSFGCCPNGETCTGSSGECPEADEISCGNGSCCRPGQSCTSDMECVDGGGGGGGGATTVKTTTTPKATTTHKTTATAKPTSSAPTSVPSAPAGSQNVVIDVSTNTDILWDGHWTSGPSSCGSGTAMSVGGTDLFSDDSMSYDFTGTAIYLSFASNNAVIDIMLDDDEVTYGDDGSPETPGNCTFGWQRTGLSAGTHNLFIDPLGSQFNLNGPLNPPWYFELQNFVSVLFHRTPELIFYYFCSVFSIVQAAAATPQPTTFAEPTTPIAEPTPTPEPSTLPDQGDQGDQGPGSGPAGIVGSAAHKNSVSWLITAVMIFLGVYLA</sequence>
<keyword evidence="4" id="KW-1185">Reference proteome</keyword>
<accession>A0AAD6VJE0</accession>
<feature type="region of interest" description="Disordered" evidence="1">
    <location>
        <begin position="334"/>
        <end position="373"/>
    </location>
</feature>
<evidence type="ECO:0000256" key="1">
    <source>
        <dbReference type="SAM" id="MobiDB-lite"/>
    </source>
</evidence>
<protein>
    <submittedName>
        <fullName evidence="3">Uncharacterized protein</fullName>
    </submittedName>
</protein>
<name>A0AAD6VJE0_9AGAR</name>